<name>A0A380XJJ1_CYTFI</name>
<dbReference type="EMBL" id="VDEM01000082">
    <property type="protein sequence ID" value="KAF0821784.1"/>
    <property type="molecule type" value="Genomic_DNA"/>
</dbReference>
<reference evidence="1 2" key="1">
    <citation type="journal article" date="2020" name="G3 (Bethesda)">
        <title>Whole Genome Sequencing and Comparative Genomics of Two Nematicidal Bacillus Strains Reveals a Wide Range of Possible Virulence Factors.</title>
        <authorList>
            <person name="Susic N."/>
            <person name="Janezic S."/>
            <person name="Rupnik M."/>
            <person name="Geric Stare B."/>
        </authorList>
    </citation>
    <scope>NUCLEOTIDE SEQUENCE [LARGE SCALE GENOMIC DNA]</scope>
    <source>
        <strain evidence="1 2">I-1582</strain>
    </source>
</reference>
<organism evidence="1 2">
    <name type="scientific">Cytobacillus firmus</name>
    <name type="common">Bacillus firmus</name>
    <dbReference type="NCBI Taxonomy" id="1399"/>
    <lineage>
        <taxon>Bacteria</taxon>
        <taxon>Bacillati</taxon>
        <taxon>Bacillota</taxon>
        <taxon>Bacilli</taxon>
        <taxon>Bacillales</taxon>
        <taxon>Bacillaceae</taxon>
        <taxon>Cytobacillus</taxon>
    </lineage>
</organism>
<evidence type="ECO:0000313" key="1">
    <source>
        <dbReference type="EMBL" id="KAF0821784.1"/>
    </source>
</evidence>
<dbReference type="Proteomes" id="UP000465778">
    <property type="component" value="Unassembled WGS sequence"/>
</dbReference>
<protein>
    <submittedName>
        <fullName evidence="1">Uncharacterized protein</fullName>
    </submittedName>
</protein>
<dbReference type="AlphaFoldDB" id="A0A380XJJ1"/>
<accession>A0A380XJJ1</accession>
<gene>
    <name evidence="1" type="ORF">KIS1582_4445</name>
</gene>
<evidence type="ECO:0000313" key="2">
    <source>
        <dbReference type="Proteomes" id="UP000465778"/>
    </source>
</evidence>
<sequence length="34" mass="3990">MKYILETQHPDKNITLEQAIISQYTMAVFVRHLG</sequence>
<comment type="caution">
    <text evidence="1">The sequence shown here is derived from an EMBL/GenBank/DDBJ whole genome shotgun (WGS) entry which is preliminary data.</text>
</comment>
<proteinExistence type="predicted"/>